<feature type="compositionally biased region" description="Low complexity" evidence="1">
    <location>
        <begin position="494"/>
        <end position="505"/>
    </location>
</feature>
<feature type="region of interest" description="Disordered" evidence="1">
    <location>
        <begin position="494"/>
        <end position="620"/>
    </location>
</feature>
<dbReference type="Gene3D" id="2.30.30.40">
    <property type="entry name" value="SH3 Domains"/>
    <property type="match status" value="1"/>
</dbReference>
<dbReference type="AlphaFoldDB" id="A0A4P9XF78"/>
<feature type="transmembrane region" description="Helical" evidence="2">
    <location>
        <begin position="669"/>
        <end position="690"/>
    </location>
</feature>
<evidence type="ECO:0000256" key="1">
    <source>
        <dbReference type="SAM" id="MobiDB-lite"/>
    </source>
</evidence>
<evidence type="ECO:0000313" key="4">
    <source>
        <dbReference type="EMBL" id="RKP03861.1"/>
    </source>
</evidence>
<sequence length="917" mass="95685">MAQSPAPTYLGCWPRPKSELFHPVAASRRSTPDRPDPYDAVNCGDGQVIIIRGDQSYCLSGAFLSEIAALDGARCDAPCTQNGEAASGPCGASSDEVDAWSVWTTQGTLWKLPGPAGALAGEKLVSVASLPPEKKDTLAHDTSESGASLLRKRSFDLETQSPHLQGVDMMDAFYSNMDNCLELEEYALHDGTLIPGGGIAFPDGEKVMPSKSGTVLLDGIVLPGGGYRLPDGSLVAPDMAISKGKIGKMTILQGGGVRYLNGTVVMPKPDGSTTIPEGTLLPGGGVRMTDGSVKRADGTVGHGQVDGGMLLPGGGLRYPDGHEIQVEPQGPPVPLADGALLPGGGFRTKDGHMMLPDGRINLFLAEGQILLLTGGSIAPDNTITLPDPTSQRKLGRGILLPGGGIAYPDGSTVSPYGSDVPCGVSIDDGLLLAHGGLLVPDGTYILPGKTLQGHGLLLEDGGVAYPDSSTLYPNGLVARPTIVVTVTMTGYPPTQTGAADTTTAQSNSTHAHLAKRSPQQSHQQNQRGSDPQSESDEFMDSDRLNQSDRSHQPQDDSDGEALANGQPRQTATRGSQSSSSPRGQATRTSSSRASPSSSLLSGQVKAVEHSNNNASGGQSLGANAPAWTAISAADLVNEQDGSGAASNDTAEATAAPTSAASEGSPVGPLLGIMIGLVVVVIVAAGIGIYYHRKRKWRQQAIARAMAQAEISNLQGKPPGYMGRIQQQPVPLTYPQKGFYPTTRHPGGRGPAPGRGGYQGMPAHLIQQRMAQQGGGQGFGRGMHGGGNAAWARKFSRRTDSLAVNWQHFERQIDDLTREQAQARGQPGFDYQPPGQARRNNPSGLRQAGLTVTQSYNSRSGIVSDPFVPEAPDEVPLHVGDEVAIIEAFSDGWAYMINCTTGHAGIAPMAVVTSAYKQ</sequence>
<gene>
    <name evidence="3" type="ORF">CAUPRSCDRAFT_10318</name>
    <name evidence="4" type="ORF">CXG81DRAFT_16694</name>
</gene>
<proteinExistence type="predicted"/>
<dbReference type="OrthoDB" id="2145448at2759"/>
<dbReference type="Proteomes" id="UP000274922">
    <property type="component" value="Unassembled WGS sequence"/>
</dbReference>
<keyword evidence="2" id="KW-0812">Transmembrane</keyword>
<evidence type="ECO:0000256" key="2">
    <source>
        <dbReference type="SAM" id="Phobius"/>
    </source>
</evidence>
<dbReference type="SUPFAM" id="SSF50044">
    <property type="entry name" value="SH3-domain"/>
    <property type="match status" value="1"/>
</dbReference>
<dbReference type="InterPro" id="IPR036028">
    <property type="entry name" value="SH3-like_dom_sf"/>
</dbReference>
<evidence type="ECO:0000313" key="6">
    <source>
        <dbReference type="Proteomes" id="UP000274922"/>
    </source>
</evidence>
<feature type="compositionally biased region" description="Low complexity" evidence="1">
    <location>
        <begin position="568"/>
        <end position="601"/>
    </location>
</feature>
<dbReference type="EMBL" id="ML014117">
    <property type="protein sequence ID" value="RKP03861.1"/>
    <property type="molecule type" value="Genomic_DNA"/>
</dbReference>
<accession>A0A4P9XF78</accession>
<feature type="compositionally biased region" description="Basic and acidic residues" evidence="1">
    <location>
        <begin position="540"/>
        <end position="554"/>
    </location>
</feature>
<feature type="compositionally biased region" description="Polar residues" evidence="1">
    <location>
        <begin position="609"/>
        <end position="620"/>
    </location>
</feature>
<dbReference type="EMBL" id="ML009122">
    <property type="protein sequence ID" value="RKO98053.1"/>
    <property type="molecule type" value="Genomic_DNA"/>
</dbReference>
<feature type="region of interest" description="Disordered" evidence="1">
    <location>
        <begin position="820"/>
        <end position="843"/>
    </location>
</feature>
<feature type="region of interest" description="Disordered" evidence="1">
    <location>
        <begin position="639"/>
        <end position="663"/>
    </location>
</feature>
<dbReference type="Proteomes" id="UP000268535">
    <property type="component" value="Unassembled WGS sequence"/>
</dbReference>
<feature type="compositionally biased region" description="Polar residues" evidence="1">
    <location>
        <begin position="517"/>
        <end position="532"/>
    </location>
</feature>
<keyword evidence="2" id="KW-0472">Membrane</keyword>
<organism evidence="4 6">
    <name type="scientific">Caulochytrium protostelioides</name>
    <dbReference type="NCBI Taxonomy" id="1555241"/>
    <lineage>
        <taxon>Eukaryota</taxon>
        <taxon>Fungi</taxon>
        <taxon>Fungi incertae sedis</taxon>
        <taxon>Chytridiomycota</taxon>
        <taxon>Chytridiomycota incertae sedis</taxon>
        <taxon>Chytridiomycetes</taxon>
        <taxon>Caulochytriales</taxon>
        <taxon>Caulochytriaceae</taxon>
        <taxon>Caulochytrium</taxon>
    </lineage>
</organism>
<evidence type="ECO:0000313" key="3">
    <source>
        <dbReference type="EMBL" id="RKO98053.1"/>
    </source>
</evidence>
<evidence type="ECO:0008006" key="7">
    <source>
        <dbReference type="Google" id="ProtNLM"/>
    </source>
</evidence>
<keyword evidence="6" id="KW-1185">Reference proteome</keyword>
<reference evidence="5 6" key="1">
    <citation type="journal article" date="2018" name="Nat. Microbiol.">
        <title>Leveraging single-cell genomics to expand the fungal tree of life.</title>
        <authorList>
            <person name="Ahrendt S.R."/>
            <person name="Quandt C.A."/>
            <person name="Ciobanu D."/>
            <person name="Clum A."/>
            <person name="Salamov A."/>
            <person name="Andreopoulos B."/>
            <person name="Cheng J.F."/>
            <person name="Woyke T."/>
            <person name="Pelin A."/>
            <person name="Henrissat B."/>
            <person name="Reynolds N.K."/>
            <person name="Benny G.L."/>
            <person name="Smith M.E."/>
            <person name="James T.Y."/>
            <person name="Grigoriev I.V."/>
        </authorList>
    </citation>
    <scope>NUCLEOTIDE SEQUENCE [LARGE SCALE GENOMIC DNA]</scope>
    <source>
        <strain evidence="5 6">ATCC 52028</strain>
    </source>
</reference>
<keyword evidence="2" id="KW-1133">Transmembrane helix</keyword>
<evidence type="ECO:0000313" key="5">
    <source>
        <dbReference type="Proteomes" id="UP000268535"/>
    </source>
</evidence>
<name>A0A4P9XF78_9FUNG</name>
<feature type="compositionally biased region" description="Low complexity" evidence="1">
    <location>
        <begin position="644"/>
        <end position="663"/>
    </location>
</feature>
<reference evidence="3" key="3">
    <citation type="submission" date="2018-08" db="EMBL/GenBank/DDBJ databases">
        <title>Leveraging single-cell genomics to expand the Fungal Tree of Life.</title>
        <authorList>
            <consortium name="DOE Joint Genome Institute"/>
            <person name="Ahrendt S.R."/>
            <person name="Quandt C.A."/>
            <person name="Ciobanu D."/>
            <person name="Clum A."/>
            <person name="Salamov A."/>
            <person name="Andreopoulos B."/>
            <person name="Cheng J.-F."/>
            <person name="Woyke T."/>
            <person name="Pelin A."/>
            <person name="Henrissat B."/>
            <person name="Reynolds N."/>
            <person name="Benny G.L."/>
            <person name="Smith M.E."/>
            <person name="James T.Y."/>
            <person name="Grigoriev I.V."/>
        </authorList>
    </citation>
    <scope>NUCLEOTIDE SEQUENCE</scope>
    <source>
        <strain evidence="3">ATCC 52028</strain>
    </source>
</reference>
<protein>
    <recommendedName>
        <fullName evidence="7">SH3 domain-containing protein</fullName>
    </recommendedName>
</protein>
<reference evidence="4" key="2">
    <citation type="submission" date="2018-04" db="EMBL/GenBank/DDBJ databases">
        <title>Leveraging single-cell genomics to expand the Fungal Tree of Life.</title>
        <authorList>
            <consortium name="DOE Joint Genome Institute"/>
            <person name="Ahrendt S.R."/>
            <person name="Quandt C.A."/>
            <person name="Ciobanu D."/>
            <person name="Clum A."/>
            <person name="Salamov A."/>
            <person name="Andreopoulos B."/>
            <person name="Cheng J.-F."/>
            <person name="Woyke T."/>
            <person name="Pelin A."/>
            <person name="Henrissat B."/>
            <person name="Benny G.L."/>
            <person name="Smith M.E."/>
            <person name="James T.Y."/>
            <person name="Grigoriev I.V."/>
        </authorList>
    </citation>
    <scope>NUCLEOTIDE SEQUENCE</scope>
    <source>
        <strain evidence="4">ATCC 52028</strain>
    </source>
</reference>
<dbReference type="STRING" id="1555241.A0A4P9XF78"/>